<dbReference type="CDD" id="cd06267">
    <property type="entry name" value="PBP1_LacI_sugar_binding-like"/>
    <property type="match status" value="1"/>
</dbReference>
<feature type="domain" description="Transcriptional regulator LacI/GalR-like sensor" evidence="4">
    <location>
        <begin position="64"/>
        <end position="159"/>
    </location>
</feature>
<gene>
    <name evidence="5" type="ORF">B1A_21656</name>
</gene>
<sequence length="159" mass="16621">MPKVFALIHGQVDGVILMAPFVDADRRLAQLPFTVPTVLLNAPDSVGDAPAITIDNAGGASQVAQHFAQLGYKDVVHIAGPADNFDAAERARGFHAAARRLGMTVQRDIKGNYSEEAGREAGTYLAGRGRRPRAVFAANDNMAVGCLEALAAAGVAVPD</sequence>
<feature type="non-terminal residue" evidence="5">
    <location>
        <position position="159"/>
    </location>
</feature>
<keyword evidence="3" id="KW-0804">Transcription</keyword>
<keyword evidence="2" id="KW-0238">DNA-binding</keyword>
<comment type="caution">
    <text evidence="5">The sequence shown here is derived from an EMBL/GenBank/DDBJ whole genome shotgun (WGS) entry which is preliminary data.</text>
</comment>
<dbReference type="GO" id="GO:0003700">
    <property type="term" value="F:DNA-binding transcription factor activity"/>
    <property type="evidence" value="ECO:0007669"/>
    <property type="project" value="TreeGrafter"/>
</dbReference>
<proteinExistence type="predicted"/>
<evidence type="ECO:0000256" key="3">
    <source>
        <dbReference type="ARBA" id="ARBA00023163"/>
    </source>
</evidence>
<dbReference type="InterPro" id="IPR046335">
    <property type="entry name" value="LacI/GalR-like_sensor"/>
</dbReference>
<dbReference type="EMBL" id="AUZX01016007">
    <property type="protein sequence ID" value="EQD27480.1"/>
    <property type="molecule type" value="Genomic_DNA"/>
</dbReference>
<reference evidence="5" key="2">
    <citation type="journal article" date="2014" name="ISME J.">
        <title>Microbial stratification in low pH oxic and suboxic macroscopic growths along an acid mine drainage.</title>
        <authorList>
            <person name="Mendez-Garcia C."/>
            <person name="Mesa V."/>
            <person name="Sprenger R.R."/>
            <person name="Richter M."/>
            <person name="Diez M.S."/>
            <person name="Solano J."/>
            <person name="Bargiela R."/>
            <person name="Golyshina O.V."/>
            <person name="Manteca A."/>
            <person name="Ramos J.L."/>
            <person name="Gallego J.R."/>
            <person name="Llorente I."/>
            <person name="Martins Dos Santos V.A."/>
            <person name="Jensen O.N."/>
            <person name="Pelaez A.I."/>
            <person name="Sanchez J."/>
            <person name="Ferrer M."/>
        </authorList>
    </citation>
    <scope>NUCLEOTIDE SEQUENCE</scope>
</reference>
<dbReference type="AlphaFoldDB" id="T0ZC91"/>
<keyword evidence="1" id="KW-0805">Transcription regulation</keyword>
<dbReference type="GO" id="GO:0000976">
    <property type="term" value="F:transcription cis-regulatory region binding"/>
    <property type="evidence" value="ECO:0007669"/>
    <property type="project" value="TreeGrafter"/>
</dbReference>
<name>T0ZC91_9ZZZZ</name>
<dbReference type="SUPFAM" id="SSF53822">
    <property type="entry name" value="Periplasmic binding protein-like I"/>
    <property type="match status" value="1"/>
</dbReference>
<dbReference type="Gene3D" id="3.40.50.2300">
    <property type="match status" value="2"/>
</dbReference>
<evidence type="ECO:0000259" key="4">
    <source>
        <dbReference type="Pfam" id="PF13377"/>
    </source>
</evidence>
<evidence type="ECO:0000256" key="1">
    <source>
        <dbReference type="ARBA" id="ARBA00023015"/>
    </source>
</evidence>
<dbReference type="PANTHER" id="PTHR30146">
    <property type="entry name" value="LACI-RELATED TRANSCRIPTIONAL REPRESSOR"/>
    <property type="match status" value="1"/>
</dbReference>
<evidence type="ECO:0000256" key="2">
    <source>
        <dbReference type="ARBA" id="ARBA00023125"/>
    </source>
</evidence>
<accession>T0ZC91</accession>
<reference evidence="5" key="1">
    <citation type="submission" date="2013-08" db="EMBL/GenBank/DDBJ databases">
        <authorList>
            <person name="Mendez C."/>
            <person name="Richter M."/>
            <person name="Ferrer M."/>
            <person name="Sanchez J."/>
        </authorList>
    </citation>
    <scope>NUCLEOTIDE SEQUENCE</scope>
</reference>
<protein>
    <submittedName>
        <fullName evidence="5">LacI family transcription regulator</fullName>
    </submittedName>
</protein>
<evidence type="ECO:0000313" key="5">
    <source>
        <dbReference type="EMBL" id="EQD27480.1"/>
    </source>
</evidence>
<dbReference type="Pfam" id="PF13377">
    <property type="entry name" value="Peripla_BP_3"/>
    <property type="match status" value="1"/>
</dbReference>
<organism evidence="5">
    <name type="scientific">mine drainage metagenome</name>
    <dbReference type="NCBI Taxonomy" id="410659"/>
    <lineage>
        <taxon>unclassified sequences</taxon>
        <taxon>metagenomes</taxon>
        <taxon>ecological metagenomes</taxon>
    </lineage>
</organism>
<dbReference type="InterPro" id="IPR028082">
    <property type="entry name" value="Peripla_BP_I"/>
</dbReference>
<dbReference type="PANTHER" id="PTHR30146:SF109">
    <property type="entry name" value="HTH-TYPE TRANSCRIPTIONAL REGULATOR GALS"/>
    <property type="match status" value="1"/>
</dbReference>